<reference evidence="1" key="1">
    <citation type="journal article" date="2021" name="Mol. Plant Pathol.">
        <title>A 20-kb lineage-specific genomic region tames virulence in pathogenic amphidiploid Verticillium longisporum.</title>
        <authorList>
            <person name="Harting R."/>
            <person name="Starke J."/>
            <person name="Kusch H."/>
            <person name="Poggeler S."/>
            <person name="Maurus I."/>
            <person name="Schluter R."/>
            <person name="Landesfeind M."/>
            <person name="Bulla I."/>
            <person name="Nowrousian M."/>
            <person name="de Jonge R."/>
            <person name="Stahlhut G."/>
            <person name="Hoff K.J."/>
            <person name="Asshauer K.P."/>
            <person name="Thurmer A."/>
            <person name="Stanke M."/>
            <person name="Daniel R."/>
            <person name="Morgenstern B."/>
            <person name="Thomma B.P.H.J."/>
            <person name="Kronstad J.W."/>
            <person name="Braus-Stromeyer S.A."/>
            <person name="Braus G.H."/>
        </authorList>
    </citation>
    <scope>NUCLEOTIDE SEQUENCE</scope>
    <source>
        <strain evidence="1">Vl32</strain>
    </source>
</reference>
<accession>A0A8I2ZA41</accession>
<sequence>MSNVITRDFIRPYSLVLFLNPSLFTSRSIRRAMDSPEASSAIEQIRISKIADRYLHMATLTQTDLGLLETLI</sequence>
<comment type="caution">
    <text evidence="1">The sequence shown here is derived from an EMBL/GenBank/DDBJ whole genome shotgun (WGS) entry which is preliminary data.</text>
</comment>
<dbReference type="Proteomes" id="UP000689129">
    <property type="component" value="Unassembled WGS sequence"/>
</dbReference>
<gene>
    <name evidence="1" type="ORF">HYQ45_014607</name>
</gene>
<proteinExistence type="predicted"/>
<dbReference type="AlphaFoldDB" id="A0A8I2ZA41"/>
<evidence type="ECO:0000313" key="2">
    <source>
        <dbReference type="Proteomes" id="UP000689129"/>
    </source>
</evidence>
<dbReference type="EMBL" id="JAEMWZ010000374">
    <property type="protein sequence ID" value="KAG7121425.1"/>
    <property type="molecule type" value="Genomic_DNA"/>
</dbReference>
<organism evidence="1 2">
    <name type="scientific">Verticillium longisporum</name>
    <name type="common">Verticillium dahliae var. longisporum</name>
    <dbReference type="NCBI Taxonomy" id="100787"/>
    <lineage>
        <taxon>Eukaryota</taxon>
        <taxon>Fungi</taxon>
        <taxon>Dikarya</taxon>
        <taxon>Ascomycota</taxon>
        <taxon>Pezizomycotina</taxon>
        <taxon>Sordariomycetes</taxon>
        <taxon>Hypocreomycetidae</taxon>
        <taxon>Glomerellales</taxon>
        <taxon>Plectosphaerellaceae</taxon>
        <taxon>Verticillium</taxon>
    </lineage>
</organism>
<evidence type="ECO:0000313" key="1">
    <source>
        <dbReference type="EMBL" id="KAG7121425.1"/>
    </source>
</evidence>
<protein>
    <submittedName>
        <fullName evidence="1">Uncharacterized protein</fullName>
    </submittedName>
</protein>
<name>A0A8I2ZA41_VERLO</name>